<evidence type="ECO:0000256" key="2">
    <source>
        <dbReference type="SAM" id="SignalP"/>
    </source>
</evidence>
<dbReference type="InterPro" id="IPR005064">
    <property type="entry name" value="BUG"/>
</dbReference>
<gene>
    <name evidence="3" type="ORF">JJB11_17850</name>
</gene>
<dbReference type="PIRSF" id="PIRSF017082">
    <property type="entry name" value="YflP"/>
    <property type="match status" value="1"/>
</dbReference>
<keyword evidence="4" id="KW-1185">Reference proteome</keyword>
<dbReference type="CDD" id="cd13579">
    <property type="entry name" value="PBP2_Bug_NagM"/>
    <property type="match status" value="1"/>
</dbReference>
<keyword evidence="2" id="KW-0732">Signal</keyword>
<reference evidence="3" key="2">
    <citation type="submission" date="2021-01" db="EMBL/GenBank/DDBJ databases">
        <authorList>
            <person name="Kang M."/>
        </authorList>
    </citation>
    <scope>NUCLEOTIDE SEQUENCE</scope>
    <source>
        <strain evidence="3">KACC 17527</strain>
    </source>
</reference>
<dbReference type="Pfam" id="PF03401">
    <property type="entry name" value="TctC"/>
    <property type="match status" value="1"/>
</dbReference>
<dbReference type="Proteomes" id="UP000630528">
    <property type="component" value="Unassembled WGS sequence"/>
</dbReference>
<dbReference type="AlphaFoldDB" id="A0A934WP69"/>
<comment type="caution">
    <text evidence="3">The sequence shown here is derived from an EMBL/GenBank/DDBJ whole genome shotgun (WGS) entry which is preliminary data.</text>
</comment>
<comment type="similarity">
    <text evidence="1">Belongs to the UPF0065 (bug) family.</text>
</comment>
<dbReference type="SUPFAM" id="SSF53850">
    <property type="entry name" value="Periplasmic binding protein-like II"/>
    <property type="match status" value="1"/>
</dbReference>
<evidence type="ECO:0000313" key="3">
    <source>
        <dbReference type="EMBL" id="MBK6007967.1"/>
    </source>
</evidence>
<evidence type="ECO:0000313" key="4">
    <source>
        <dbReference type="Proteomes" id="UP000630528"/>
    </source>
</evidence>
<dbReference type="PANTHER" id="PTHR42928">
    <property type="entry name" value="TRICARBOXYLATE-BINDING PROTEIN"/>
    <property type="match status" value="1"/>
</dbReference>
<reference evidence="3" key="1">
    <citation type="journal article" date="2012" name="J. Microbiol. Biotechnol.">
        <title>Ramlibacter ginsenosidimutans sp. nov., with ginsenoside-converting activity.</title>
        <authorList>
            <person name="Wang L."/>
            <person name="An D.S."/>
            <person name="Kim S.G."/>
            <person name="Jin F.X."/>
            <person name="Kim S.C."/>
            <person name="Lee S.T."/>
            <person name="Im W.T."/>
        </authorList>
    </citation>
    <scope>NUCLEOTIDE SEQUENCE</scope>
    <source>
        <strain evidence="3">KACC 17527</strain>
    </source>
</reference>
<name>A0A934WP69_9BURK</name>
<dbReference type="Gene3D" id="3.40.190.10">
    <property type="entry name" value="Periplasmic binding protein-like II"/>
    <property type="match status" value="1"/>
</dbReference>
<dbReference type="PANTHER" id="PTHR42928:SF5">
    <property type="entry name" value="BLR1237 PROTEIN"/>
    <property type="match status" value="1"/>
</dbReference>
<dbReference type="Gene3D" id="3.40.190.150">
    <property type="entry name" value="Bordetella uptake gene, domain 1"/>
    <property type="match status" value="1"/>
</dbReference>
<evidence type="ECO:0000256" key="1">
    <source>
        <dbReference type="ARBA" id="ARBA00006987"/>
    </source>
</evidence>
<feature type="chain" id="PRO_5036702665" evidence="2">
    <location>
        <begin position="25"/>
        <end position="323"/>
    </location>
</feature>
<sequence>MNKTRRLLPALLLSLAALAGSAHAADSPGVLRILVGFPPGGATDVVARVLADKLQVLLKQPVIVDNKAGAGGMIATQQLKAAAPDGNTVMLTIDHSHVIIPLTFKSPGYNPLTDFTPLAGVASYYNVMALSSTIGVKTAPEFGAWLKAHPAQANYGIPAVGSVPQFAGILVGKALGTPMVAVAYKGGAPLVQDLVGGQVPAGFLSLTETIEYHRAGKMQILAVSGTTRAKAAPEVPTFQELGINGIDQNPWLAFFGPKGLKPEFTARFSAAVQTALSDPEVIEKLSKLGNVPTYAPPEQLQEWVVKATNHWGTVIKESGYELQ</sequence>
<dbReference type="RefSeq" id="WP_201174463.1">
    <property type="nucleotide sequence ID" value="NZ_JAEPWM010000008.1"/>
</dbReference>
<accession>A0A934WP69</accession>
<dbReference type="InterPro" id="IPR042100">
    <property type="entry name" value="Bug_dom1"/>
</dbReference>
<organism evidence="3 4">
    <name type="scientific">Ramlibacter ginsenosidimutans</name>
    <dbReference type="NCBI Taxonomy" id="502333"/>
    <lineage>
        <taxon>Bacteria</taxon>
        <taxon>Pseudomonadati</taxon>
        <taxon>Pseudomonadota</taxon>
        <taxon>Betaproteobacteria</taxon>
        <taxon>Burkholderiales</taxon>
        <taxon>Comamonadaceae</taxon>
        <taxon>Ramlibacter</taxon>
    </lineage>
</organism>
<proteinExistence type="inferred from homology"/>
<dbReference type="EMBL" id="JAEPWM010000008">
    <property type="protein sequence ID" value="MBK6007967.1"/>
    <property type="molecule type" value="Genomic_DNA"/>
</dbReference>
<feature type="signal peptide" evidence="2">
    <location>
        <begin position="1"/>
        <end position="24"/>
    </location>
</feature>
<protein>
    <submittedName>
        <fullName evidence="3">Bug family tripartite tricarboxylate transporter substrate binding protein</fullName>
    </submittedName>
</protein>